<sequence>MRVPRGRVLQCFSLKTRHSARYLSSSSSLPPPPLRHYTEVLGVAHTDSFAKIKLAFRSLAKENHPDLNPNADERKMQELLQAYAEAKEEFEGGGGGGWRSKVGRDVEIFSIPELSKMGYTVQAFQVLLEEASKLPAGSPPPSPPPSSSPQLHPPVTSLSSSSAPLILPLRVSIDDSVSDCKRMIQNDHADLLGLTDRKIDRDGLYYGWELLCGEEAMAYHLFVGHYDVKHGDTLHVVVENGANNN</sequence>
<dbReference type="SUPFAM" id="SSF46565">
    <property type="entry name" value="Chaperone J-domain"/>
    <property type="match status" value="1"/>
</dbReference>
<gene>
    <name evidence="3" type="ORF">TrCOL_g8072</name>
</gene>
<evidence type="ECO:0000313" key="4">
    <source>
        <dbReference type="Proteomes" id="UP001165065"/>
    </source>
</evidence>
<dbReference type="InterPro" id="IPR001623">
    <property type="entry name" value="DnaJ_domain"/>
</dbReference>
<reference evidence="4" key="1">
    <citation type="journal article" date="2023" name="Commun. Biol.">
        <title>Genome analysis of Parmales, the sister group of diatoms, reveals the evolutionary specialization of diatoms from phago-mixotrophs to photoautotrophs.</title>
        <authorList>
            <person name="Ban H."/>
            <person name="Sato S."/>
            <person name="Yoshikawa S."/>
            <person name="Yamada K."/>
            <person name="Nakamura Y."/>
            <person name="Ichinomiya M."/>
            <person name="Sato N."/>
            <person name="Blanc-Mathieu R."/>
            <person name="Endo H."/>
            <person name="Kuwata A."/>
            <person name="Ogata H."/>
        </authorList>
    </citation>
    <scope>NUCLEOTIDE SEQUENCE [LARGE SCALE GENOMIC DNA]</scope>
</reference>
<dbReference type="SMART" id="SM00271">
    <property type="entry name" value="DnaJ"/>
    <property type="match status" value="1"/>
</dbReference>
<keyword evidence="4" id="KW-1185">Reference proteome</keyword>
<dbReference type="EMBL" id="BRYA01000699">
    <property type="protein sequence ID" value="GMI30142.1"/>
    <property type="molecule type" value="Genomic_DNA"/>
</dbReference>
<accession>A0A9W7L4W0</accession>
<feature type="domain" description="J" evidence="2">
    <location>
        <begin position="36"/>
        <end position="91"/>
    </location>
</feature>
<evidence type="ECO:0000313" key="3">
    <source>
        <dbReference type="EMBL" id="GMI30142.1"/>
    </source>
</evidence>
<feature type="compositionally biased region" description="Pro residues" evidence="1">
    <location>
        <begin position="137"/>
        <end position="147"/>
    </location>
</feature>
<comment type="caution">
    <text evidence="3">The sequence shown here is derived from an EMBL/GenBank/DDBJ whole genome shotgun (WGS) entry which is preliminary data.</text>
</comment>
<proteinExistence type="predicted"/>
<dbReference type="PROSITE" id="PS50076">
    <property type="entry name" value="DNAJ_2"/>
    <property type="match status" value="1"/>
</dbReference>
<dbReference type="Proteomes" id="UP001165065">
    <property type="component" value="Unassembled WGS sequence"/>
</dbReference>
<dbReference type="AlphaFoldDB" id="A0A9W7L4W0"/>
<name>A0A9W7L4W0_9STRA</name>
<evidence type="ECO:0000256" key="1">
    <source>
        <dbReference type="SAM" id="MobiDB-lite"/>
    </source>
</evidence>
<evidence type="ECO:0000259" key="2">
    <source>
        <dbReference type="PROSITE" id="PS50076"/>
    </source>
</evidence>
<protein>
    <recommendedName>
        <fullName evidence="2">J domain-containing protein</fullName>
    </recommendedName>
</protein>
<dbReference type="OrthoDB" id="10474286at2759"/>
<dbReference type="InterPro" id="IPR036869">
    <property type="entry name" value="J_dom_sf"/>
</dbReference>
<dbReference type="Pfam" id="PF00226">
    <property type="entry name" value="DnaJ"/>
    <property type="match status" value="1"/>
</dbReference>
<feature type="region of interest" description="Disordered" evidence="1">
    <location>
        <begin position="134"/>
        <end position="161"/>
    </location>
</feature>
<organism evidence="3 4">
    <name type="scientific">Triparma columacea</name>
    <dbReference type="NCBI Taxonomy" id="722753"/>
    <lineage>
        <taxon>Eukaryota</taxon>
        <taxon>Sar</taxon>
        <taxon>Stramenopiles</taxon>
        <taxon>Ochrophyta</taxon>
        <taxon>Bolidophyceae</taxon>
        <taxon>Parmales</taxon>
        <taxon>Triparmaceae</taxon>
        <taxon>Triparma</taxon>
    </lineage>
</organism>
<dbReference type="Gene3D" id="1.10.287.110">
    <property type="entry name" value="DnaJ domain"/>
    <property type="match status" value="1"/>
</dbReference>
<dbReference type="CDD" id="cd06257">
    <property type="entry name" value="DnaJ"/>
    <property type="match status" value="1"/>
</dbReference>